<feature type="compositionally biased region" description="Low complexity" evidence="6">
    <location>
        <begin position="355"/>
        <end position="369"/>
    </location>
</feature>
<protein>
    <recommendedName>
        <fullName evidence="7">G-patch domain-containing protein</fullName>
    </recommendedName>
</protein>
<dbReference type="Proteomes" id="UP000310689">
    <property type="component" value="Unassembled WGS sequence"/>
</dbReference>
<evidence type="ECO:0000259" key="7">
    <source>
        <dbReference type="PROSITE" id="PS50174"/>
    </source>
</evidence>
<keyword evidence="2" id="KW-0507">mRNA processing</keyword>
<sequence length="579" mass="63725">MSLYGGIFFEEEEKKEEKKEPSPEPQPQEPAAPQPAPKPQNWTASLKFAPVARRSKAATKPSLPPVPSAFASASAIPSSSAASSSSSTPKKGDEGAGVERGGLDSHNTQTTGNVNESTLQARAEADTSADTAQITQNTSLKPPPMTISDEELDDAAHMSGNYRRVLTKKEKKMKKKGQLPVAGPNWNDEYDPYKPTDYMEYKRFAEFLKEERMARRAEELSRQHNDYSSSEYSESDDEEGGEERGGRGDKDKFKMFAPPEVYDSDAHAPTAIDKEETGDEVFQRRLAMSSANAQQARMQGENVGGVEGVSEVESKQEVQQQAKQQDEQPDKAQIQPPQPPQPPPPSQTPEDRLKASQAAAASIAAKFSKLVPQKASTEVQTPQLPVQSTQVAPEVSEVDDFLSTIEESTVSKEQQERGENKANFAQRFMAKQGWKEGEGLGAHKTGIKEALSLEKSESGSGEIKSTEESGLDKQAREMFGEPSKTILLRNMVKLHEVDDDLSQEVAEECNKNGIVERVVVHTPQVYMEESDAVKIFVKFSGLVGAYKNVRALNGRYFGGTQIIARYYSDDAFNRGMYDR</sequence>
<feature type="compositionally biased region" description="Basic and acidic residues" evidence="6">
    <location>
        <begin position="215"/>
        <end position="225"/>
    </location>
</feature>
<dbReference type="PANTHER" id="PTHR13288">
    <property type="entry name" value="SPLICING FACTOR 45 SPF45"/>
    <property type="match status" value="1"/>
</dbReference>
<dbReference type="GO" id="GO:0045292">
    <property type="term" value="P:mRNA cis splicing, via spliceosome"/>
    <property type="evidence" value="ECO:0007669"/>
    <property type="project" value="InterPro"/>
</dbReference>
<feature type="compositionally biased region" description="Polar residues" evidence="6">
    <location>
        <begin position="105"/>
        <end position="120"/>
    </location>
</feature>
<evidence type="ECO:0000256" key="4">
    <source>
        <dbReference type="ARBA" id="ARBA00023187"/>
    </source>
</evidence>
<dbReference type="InterPro" id="IPR040052">
    <property type="entry name" value="RBM17"/>
</dbReference>
<evidence type="ECO:0000256" key="6">
    <source>
        <dbReference type="SAM" id="MobiDB-lite"/>
    </source>
</evidence>
<feature type="compositionally biased region" description="Basic and acidic residues" evidence="6">
    <location>
        <begin position="464"/>
        <end position="473"/>
    </location>
</feature>
<dbReference type="CDD" id="cd12374">
    <property type="entry name" value="RRM_UHM_SPF45_PUF60"/>
    <property type="match status" value="1"/>
</dbReference>
<feature type="region of interest" description="Disordered" evidence="6">
    <location>
        <begin position="1"/>
        <end position="192"/>
    </location>
</feature>
<dbReference type="PROSITE" id="PS50174">
    <property type="entry name" value="G_PATCH"/>
    <property type="match status" value="1"/>
</dbReference>
<comment type="caution">
    <text evidence="9">The sequence shown here is derived from an EMBL/GenBank/DDBJ whole genome shotgun (WGS) entry which is preliminary data.</text>
</comment>
<dbReference type="Gene3D" id="3.30.70.330">
    <property type="match status" value="1"/>
</dbReference>
<keyword evidence="3" id="KW-0694">RNA-binding</keyword>
<feature type="compositionally biased region" description="Basic and acidic residues" evidence="6">
    <location>
        <begin position="242"/>
        <end position="254"/>
    </location>
</feature>
<reference evidence="10 11" key="1">
    <citation type="submission" date="2019-03" db="EMBL/GenBank/DDBJ databases">
        <title>Sequencing 23 genomes of Wallemia ichthyophaga.</title>
        <authorList>
            <person name="Gostincar C."/>
        </authorList>
    </citation>
    <scope>NUCLEOTIDE SEQUENCE [LARGE SCALE GENOMIC DNA]</scope>
    <source>
        <strain evidence="9 11">EXF-6200</strain>
        <strain evidence="8 10">EXF-8621</strain>
    </source>
</reference>
<dbReference type="InterPro" id="IPR012677">
    <property type="entry name" value="Nucleotide-bd_a/b_plait_sf"/>
</dbReference>
<name>A0A4T0HHH8_WALIC</name>
<comment type="subcellular location">
    <subcellularLocation>
        <location evidence="1">Nucleus</location>
    </subcellularLocation>
</comment>
<feature type="compositionally biased region" description="Pro residues" evidence="6">
    <location>
        <begin position="23"/>
        <end position="38"/>
    </location>
</feature>
<dbReference type="InterPro" id="IPR035979">
    <property type="entry name" value="RBD_domain_sf"/>
</dbReference>
<proteinExistence type="predicted"/>
<dbReference type="InterPro" id="IPR000467">
    <property type="entry name" value="G_patch_dom"/>
</dbReference>
<gene>
    <name evidence="9" type="ORF">E3P86_00869</name>
    <name evidence="8" type="ORF">E3P90_01939</name>
</gene>
<feature type="compositionally biased region" description="Basic residues" evidence="6">
    <location>
        <begin position="165"/>
        <end position="177"/>
    </location>
</feature>
<feature type="region of interest" description="Disordered" evidence="6">
    <location>
        <begin position="453"/>
        <end position="473"/>
    </location>
</feature>
<dbReference type="SUPFAM" id="SSF54928">
    <property type="entry name" value="RNA-binding domain, RBD"/>
    <property type="match status" value="1"/>
</dbReference>
<evidence type="ECO:0000256" key="3">
    <source>
        <dbReference type="ARBA" id="ARBA00022884"/>
    </source>
</evidence>
<feature type="compositionally biased region" description="Polar residues" evidence="6">
    <location>
        <begin position="128"/>
        <end position="140"/>
    </location>
</feature>
<keyword evidence="5" id="KW-0539">Nucleus</keyword>
<keyword evidence="4" id="KW-0508">mRNA splicing</keyword>
<dbReference type="FunFam" id="3.30.70.330:FF:000382">
    <property type="entry name" value="G-patch domain-containing protein"/>
    <property type="match status" value="1"/>
</dbReference>
<dbReference type="SMART" id="SM00443">
    <property type="entry name" value="G_patch"/>
    <property type="match status" value="1"/>
</dbReference>
<organism evidence="9 11">
    <name type="scientific">Wallemia ichthyophaga</name>
    <dbReference type="NCBI Taxonomy" id="245174"/>
    <lineage>
        <taxon>Eukaryota</taxon>
        <taxon>Fungi</taxon>
        <taxon>Dikarya</taxon>
        <taxon>Basidiomycota</taxon>
        <taxon>Wallemiomycotina</taxon>
        <taxon>Wallemiomycetes</taxon>
        <taxon>Wallemiales</taxon>
        <taxon>Wallemiaceae</taxon>
        <taxon>Wallemia</taxon>
    </lineage>
</organism>
<dbReference type="InterPro" id="IPR003954">
    <property type="entry name" value="RRM_euk-type"/>
</dbReference>
<accession>A0A4T0HHH8</accession>
<dbReference type="EMBL" id="SPOF01000017">
    <property type="protein sequence ID" value="TIB12804.1"/>
    <property type="molecule type" value="Genomic_DNA"/>
</dbReference>
<evidence type="ECO:0000313" key="9">
    <source>
        <dbReference type="EMBL" id="TIB40024.1"/>
    </source>
</evidence>
<dbReference type="GO" id="GO:0003723">
    <property type="term" value="F:RNA binding"/>
    <property type="evidence" value="ECO:0007669"/>
    <property type="project" value="UniProtKB-KW"/>
</dbReference>
<feature type="region of interest" description="Disordered" evidence="6">
    <location>
        <begin position="215"/>
        <end position="395"/>
    </location>
</feature>
<dbReference type="GO" id="GO:0071011">
    <property type="term" value="C:precatalytic spliceosome"/>
    <property type="evidence" value="ECO:0007669"/>
    <property type="project" value="TreeGrafter"/>
</dbReference>
<feature type="compositionally biased region" description="Polar residues" evidence="6">
    <location>
        <begin position="374"/>
        <end position="391"/>
    </location>
</feature>
<dbReference type="EMBL" id="SPOI01000022">
    <property type="protein sequence ID" value="TIB40024.1"/>
    <property type="molecule type" value="Genomic_DNA"/>
</dbReference>
<evidence type="ECO:0000313" key="10">
    <source>
        <dbReference type="Proteomes" id="UP000306954"/>
    </source>
</evidence>
<dbReference type="Pfam" id="PF01585">
    <property type="entry name" value="G-patch"/>
    <property type="match status" value="1"/>
</dbReference>
<evidence type="ECO:0000313" key="8">
    <source>
        <dbReference type="EMBL" id="TIB12804.1"/>
    </source>
</evidence>
<dbReference type="OrthoDB" id="5411533at2759"/>
<evidence type="ECO:0000313" key="11">
    <source>
        <dbReference type="Proteomes" id="UP000310689"/>
    </source>
</evidence>
<feature type="domain" description="G-patch" evidence="7">
    <location>
        <begin position="421"/>
        <end position="476"/>
    </location>
</feature>
<feature type="compositionally biased region" description="Pro residues" evidence="6">
    <location>
        <begin position="336"/>
        <end position="347"/>
    </location>
</feature>
<evidence type="ECO:0000256" key="1">
    <source>
        <dbReference type="ARBA" id="ARBA00004123"/>
    </source>
</evidence>
<feature type="compositionally biased region" description="Low complexity" evidence="6">
    <location>
        <begin position="68"/>
        <end position="89"/>
    </location>
</feature>
<dbReference type="PANTHER" id="PTHR13288:SF8">
    <property type="entry name" value="SPLICING FACTOR 45"/>
    <property type="match status" value="1"/>
</dbReference>
<dbReference type="SMART" id="SM00361">
    <property type="entry name" value="RRM_1"/>
    <property type="match status" value="1"/>
</dbReference>
<dbReference type="Proteomes" id="UP000306954">
    <property type="component" value="Unassembled WGS sequence"/>
</dbReference>
<evidence type="ECO:0000256" key="5">
    <source>
        <dbReference type="ARBA" id="ARBA00023242"/>
    </source>
</evidence>
<evidence type="ECO:0000256" key="2">
    <source>
        <dbReference type="ARBA" id="ARBA00022664"/>
    </source>
</evidence>
<dbReference type="AlphaFoldDB" id="A0A4T0HHH8"/>